<keyword evidence="2" id="KW-1133">Transmembrane helix</keyword>
<gene>
    <name evidence="4" type="ORF">HBA54_25040</name>
</gene>
<sequence>MAQTAKKSAPKRVDRDPVPEIAIAQELEGEKVADTLIRARQQYGQDLRSIAQVLCIRYSYLDAIERANYESLPGPTYAVGFVRTYAEFLGLDGDAIVERFKNEVQGLDGQPKLHFPTPAPEGKMPGGAVFLVAALLFAAAYGVWFYLSNKGETIADLVSPVPERLQELVEDAPPETLSETPPAAAESPVVAAATPESTVPESAVPENAQPENATPESAAEAIQPPASGLAPETPSEASDQTVTAESSAASSSTPSAAEPTGQVVDADGEPRFGAPLVEIVPDAETPSAAAPERPGTDGTAATPSQPAPVQPEPVVTLPQPETPANADQSAYAIPAAPANDQASSFLVNQEPQVYGGDNTDARVVLKANQDAWVQVRDREGTLLLTRVLRVGDSYRVPNQEDLTLLTGNAGGLEILVDGNTLAPLGPVGAVRRNIPLDPEQLLSGGAQ</sequence>
<dbReference type="PANTHER" id="PTHR34475">
    <property type="match status" value="1"/>
</dbReference>
<keyword evidence="2" id="KW-0812">Transmembrane</keyword>
<keyword evidence="5" id="KW-1185">Reference proteome</keyword>
<feature type="transmembrane region" description="Helical" evidence="2">
    <location>
        <begin position="128"/>
        <end position="147"/>
    </location>
</feature>
<dbReference type="GO" id="GO:0003677">
    <property type="term" value="F:DNA binding"/>
    <property type="evidence" value="ECO:0007669"/>
    <property type="project" value="InterPro"/>
</dbReference>
<feature type="region of interest" description="Disordered" evidence="1">
    <location>
        <begin position="283"/>
        <end position="325"/>
    </location>
</feature>
<dbReference type="RefSeq" id="WP_167230177.1">
    <property type="nucleotide sequence ID" value="NZ_JAAQPH010000027.1"/>
</dbReference>
<evidence type="ECO:0000256" key="1">
    <source>
        <dbReference type="SAM" id="MobiDB-lite"/>
    </source>
</evidence>
<comment type="caution">
    <text evidence="4">The sequence shown here is derived from an EMBL/GenBank/DDBJ whole genome shotgun (WGS) entry which is preliminary data.</text>
</comment>
<name>A0A967F2A7_9PROT</name>
<feature type="compositionally biased region" description="Low complexity" evidence="1">
    <location>
        <begin position="243"/>
        <end position="260"/>
    </location>
</feature>
<evidence type="ECO:0000313" key="5">
    <source>
        <dbReference type="Proteomes" id="UP000761264"/>
    </source>
</evidence>
<organism evidence="4 5">
    <name type="scientific">Pelagibius litoralis</name>
    <dbReference type="NCBI Taxonomy" id="374515"/>
    <lineage>
        <taxon>Bacteria</taxon>
        <taxon>Pseudomonadati</taxon>
        <taxon>Pseudomonadota</taxon>
        <taxon>Alphaproteobacteria</taxon>
        <taxon>Rhodospirillales</taxon>
        <taxon>Rhodovibrionaceae</taxon>
        <taxon>Pelagibius</taxon>
    </lineage>
</organism>
<dbReference type="Pfam" id="PF13413">
    <property type="entry name" value="HTH_25"/>
    <property type="match status" value="1"/>
</dbReference>
<proteinExistence type="predicted"/>
<dbReference type="Gene3D" id="1.10.260.40">
    <property type="entry name" value="lambda repressor-like DNA-binding domains"/>
    <property type="match status" value="1"/>
</dbReference>
<dbReference type="AlphaFoldDB" id="A0A967F2A7"/>
<reference evidence="4" key="1">
    <citation type="submission" date="2020-03" db="EMBL/GenBank/DDBJ databases">
        <title>Genome of Pelagibius litoralis DSM 21314T.</title>
        <authorList>
            <person name="Wang G."/>
        </authorList>
    </citation>
    <scope>NUCLEOTIDE SEQUENCE</scope>
    <source>
        <strain evidence="4">DSM 21314</strain>
    </source>
</reference>
<evidence type="ECO:0000259" key="3">
    <source>
        <dbReference type="Pfam" id="PF13464"/>
    </source>
</evidence>
<keyword evidence="2" id="KW-0472">Membrane</keyword>
<protein>
    <submittedName>
        <fullName evidence="4">DUF4115 domain-containing protein</fullName>
    </submittedName>
</protein>
<feature type="domain" description="Cytoskeleton protein RodZ-like C-terminal" evidence="3">
    <location>
        <begin position="364"/>
        <end position="432"/>
    </location>
</feature>
<dbReference type="InterPro" id="IPR010982">
    <property type="entry name" value="Lambda_DNA-bd_dom_sf"/>
</dbReference>
<evidence type="ECO:0000313" key="4">
    <source>
        <dbReference type="EMBL" id="NIA71868.1"/>
    </source>
</evidence>
<feature type="compositionally biased region" description="Low complexity" evidence="1">
    <location>
        <begin position="178"/>
        <end position="195"/>
    </location>
</feature>
<evidence type="ECO:0000256" key="2">
    <source>
        <dbReference type="SAM" id="Phobius"/>
    </source>
</evidence>
<dbReference type="Proteomes" id="UP000761264">
    <property type="component" value="Unassembled WGS sequence"/>
</dbReference>
<accession>A0A967F2A7</accession>
<dbReference type="PANTHER" id="PTHR34475:SF1">
    <property type="entry name" value="CYTOSKELETON PROTEIN RODZ"/>
    <property type="match status" value="1"/>
</dbReference>
<dbReference type="Pfam" id="PF13464">
    <property type="entry name" value="RodZ_C"/>
    <property type="match status" value="1"/>
</dbReference>
<dbReference type="InterPro" id="IPR025194">
    <property type="entry name" value="RodZ-like_C"/>
</dbReference>
<dbReference type="EMBL" id="JAAQPH010000027">
    <property type="protein sequence ID" value="NIA71868.1"/>
    <property type="molecule type" value="Genomic_DNA"/>
</dbReference>
<feature type="region of interest" description="Disordered" evidence="1">
    <location>
        <begin position="171"/>
        <end position="269"/>
    </location>
</feature>
<dbReference type="InterPro" id="IPR050400">
    <property type="entry name" value="Bact_Cytoskel_RodZ"/>
</dbReference>